<dbReference type="HOGENOM" id="CLU_2583855_0_0_3"/>
<dbReference type="RefSeq" id="WP_015108399.1">
    <property type="nucleotide sequence ID" value="NC_019675.1"/>
</dbReference>
<dbReference type="KEGG" id="cgc:Cyagr_0758"/>
<gene>
    <name evidence="1" type="ordered locus">Cyagr_0758</name>
</gene>
<proteinExistence type="predicted"/>
<dbReference type="Proteomes" id="UP000010388">
    <property type="component" value="Chromosome"/>
</dbReference>
<dbReference type="STRING" id="292564.Cyagr_0758"/>
<dbReference type="EMBL" id="CP003495">
    <property type="protein sequence ID" value="AFY27945.1"/>
    <property type="molecule type" value="Genomic_DNA"/>
</dbReference>
<evidence type="ECO:0000313" key="1">
    <source>
        <dbReference type="EMBL" id="AFY27945.1"/>
    </source>
</evidence>
<reference evidence="2" key="1">
    <citation type="journal article" date="2013" name="Proc. Natl. Acad. Sci. U.S.A.">
        <title>Improving the coverage of the cyanobacterial phylum using diversity-driven genome sequencing.</title>
        <authorList>
            <person name="Shih P.M."/>
            <person name="Wu D."/>
            <person name="Latifi A."/>
            <person name="Axen S.D."/>
            <person name="Fewer D.P."/>
            <person name="Talla E."/>
            <person name="Calteau A."/>
            <person name="Cai F."/>
            <person name="Tandeau de Marsac N."/>
            <person name="Rippka R."/>
            <person name="Herdman M."/>
            <person name="Sivonen K."/>
            <person name="Coursin T."/>
            <person name="Laurent T."/>
            <person name="Goodwin L."/>
            <person name="Nolan M."/>
            <person name="Davenport K.W."/>
            <person name="Han C.S."/>
            <person name="Rubin E.M."/>
            <person name="Eisen J.A."/>
            <person name="Woyke T."/>
            <person name="Gugger M."/>
            <person name="Kerfeld C.A."/>
        </authorList>
    </citation>
    <scope>NUCLEOTIDE SEQUENCE [LARGE SCALE GENOMIC DNA]</scope>
    <source>
        <strain evidence="2">ATCC 27147 / PCC 6307</strain>
    </source>
</reference>
<name>K9P4C2_CYAGP</name>
<accession>K9P4C2</accession>
<protein>
    <submittedName>
        <fullName evidence="1">Uncharacterized protein</fullName>
    </submittedName>
</protein>
<organism evidence="1 2">
    <name type="scientific">Cyanobium gracile (strain ATCC 27147 / PCC 6307)</name>
    <dbReference type="NCBI Taxonomy" id="292564"/>
    <lineage>
        <taxon>Bacteria</taxon>
        <taxon>Bacillati</taxon>
        <taxon>Cyanobacteriota</taxon>
        <taxon>Cyanophyceae</taxon>
        <taxon>Synechococcales</taxon>
        <taxon>Prochlorococcaceae</taxon>
        <taxon>Cyanobium</taxon>
    </lineage>
</organism>
<dbReference type="AlphaFoldDB" id="K9P4C2"/>
<sequence length="80" mass="9133">MAPTPPDLAAPDLAPDDWRRLRDALRYQGRDLHHRSYAVDSRRRELLWEEMDRCLALADRIERHLEVVGALDALDGADAG</sequence>
<evidence type="ECO:0000313" key="2">
    <source>
        <dbReference type="Proteomes" id="UP000010388"/>
    </source>
</evidence>
<dbReference type="eggNOG" id="ENOG5030HKG">
    <property type="taxonomic scope" value="Bacteria"/>
</dbReference>